<evidence type="ECO:0000313" key="11">
    <source>
        <dbReference type="Proteomes" id="UP000198847"/>
    </source>
</evidence>
<name>A0A1H8T6D3_9FIRM</name>
<dbReference type="PROSITE" id="PS51106">
    <property type="entry name" value="PTS_EIIC_TYPE_4"/>
    <property type="match status" value="1"/>
</dbReference>
<dbReference type="InterPro" id="IPR004700">
    <property type="entry name" value="PTS_IIC_man"/>
</dbReference>
<reference evidence="10 11" key="1">
    <citation type="submission" date="2016-10" db="EMBL/GenBank/DDBJ databases">
        <authorList>
            <person name="de Groot N.N."/>
        </authorList>
    </citation>
    <scope>NUCLEOTIDE SEQUENCE [LARGE SCALE GENOMIC DNA]</scope>
    <source>
        <strain evidence="10 11">DSM 13305</strain>
    </source>
</reference>
<evidence type="ECO:0000256" key="4">
    <source>
        <dbReference type="ARBA" id="ARBA00022597"/>
    </source>
</evidence>
<evidence type="ECO:0000256" key="5">
    <source>
        <dbReference type="ARBA" id="ARBA00022683"/>
    </source>
</evidence>
<keyword evidence="4" id="KW-0762">Sugar transport</keyword>
<dbReference type="PANTHER" id="PTHR32502:SF8">
    <property type="entry name" value="N-ACETYLGALACTOSAMINE PERMEASE IIC COMPONENT 1"/>
    <property type="match status" value="1"/>
</dbReference>
<accession>A0A1H8T6D3</accession>
<evidence type="ECO:0000313" key="10">
    <source>
        <dbReference type="EMBL" id="SEO86432.1"/>
    </source>
</evidence>
<dbReference type="InterPro" id="IPR050303">
    <property type="entry name" value="GatZ_KbaZ_carbometab"/>
</dbReference>
<evidence type="ECO:0000256" key="2">
    <source>
        <dbReference type="ARBA" id="ARBA00022448"/>
    </source>
</evidence>
<gene>
    <name evidence="10" type="ORF">SAMN04490178_10639</name>
</gene>
<dbReference type="EMBL" id="FODY01000006">
    <property type="protein sequence ID" value="SEO86432.1"/>
    <property type="molecule type" value="Genomic_DNA"/>
</dbReference>
<feature type="transmembrane region" description="Helical" evidence="9">
    <location>
        <begin position="182"/>
        <end position="204"/>
    </location>
</feature>
<feature type="transmembrane region" description="Helical" evidence="9">
    <location>
        <begin position="35"/>
        <end position="52"/>
    </location>
</feature>
<evidence type="ECO:0000256" key="9">
    <source>
        <dbReference type="SAM" id="Phobius"/>
    </source>
</evidence>
<dbReference type="GO" id="GO:0005886">
    <property type="term" value="C:plasma membrane"/>
    <property type="evidence" value="ECO:0007669"/>
    <property type="project" value="UniProtKB-SubCell"/>
</dbReference>
<comment type="subcellular location">
    <subcellularLocation>
        <location evidence="1">Cell membrane</location>
        <topology evidence="1">Multi-pass membrane protein</topology>
    </subcellularLocation>
</comment>
<feature type="transmembrane region" description="Helical" evidence="9">
    <location>
        <begin position="104"/>
        <end position="126"/>
    </location>
</feature>
<dbReference type="OrthoDB" id="9815089at2"/>
<keyword evidence="11" id="KW-1185">Reference proteome</keyword>
<dbReference type="Pfam" id="PF03609">
    <property type="entry name" value="EII-Sor"/>
    <property type="match status" value="1"/>
</dbReference>
<protein>
    <submittedName>
        <fullName evidence="10">PTS system, mannose-specific IIC component</fullName>
    </submittedName>
</protein>
<evidence type="ECO:0000256" key="3">
    <source>
        <dbReference type="ARBA" id="ARBA00022475"/>
    </source>
</evidence>
<keyword evidence="3" id="KW-1003">Cell membrane</keyword>
<organism evidence="10 11">
    <name type="scientific">Propionispora vibrioides</name>
    <dbReference type="NCBI Taxonomy" id="112903"/>
    <lineage>
        <taxon>Bacteria</taxon>
        <taxon>Bacillati</taxon>
        <taxon>Bacillota</taxon>
        <taxon>Negativicutes</taxon>
        <taxon>Selenomonadales</taxon>
        <taxon>Sporomusaceae</taxon>
        <taxon>Propionispora</taxon>
    </lineage>
</organism>
<dbReference type="Proteomes" id="UP000198847">
    <property type="component" value="Unassembled WGS sequence"/>
</dbReference>
<feature type="transmembrane region" description="Helical" evidence="9">
    <location>
        <begin position="147"/>
        <end position="170"/>
    </location>
</feature>
<feature type="transmembrane region" description="Helical" evidence="9">
    <location>
        <begin position="216"/>
        <end position="248"/>
    </location>
</feature>
<feature type="transmembrane region" description="Helical" evidence="9">
    <location>
        <begin position="64"/>
        <end position="92"/>
    </location>
</feature>
<dbReference type="PANTHER" id="PTHR32502">
    <property type="entry name" value="N-ACETYLGALACTOSAMINE PERMEASE II COMPONENT-RELATED"/>
    <property type="match status" value="1"/>
</dbReference>
<dbReference type="AlphaFoldDB" id="A0A1H8T6D3"/>
<evidence type="ECO:0000256" key="6">
    <source>
        <dbReference type="ARBA" id="ARBA00022692"/>
    </source>
</evidence>
<keyword evidence="8 9" id="KW-0472">Membrane</keyword>
<proteinExistence type="predicted"/>
<keyword evidence="5" id="KW-0598">Phosphotransferase system</keyword>
<evidence type="ECO:0000256" key="7">
    <source>
        <dbReference type="ARBA" id="ARBA00022989"/>
    </source>
</evidence>
<keyword evidence="7 9" id="KW-1133">Transmembrane helix</keyword>
<dbReference type="STRING" id="112903.SAMN04490178_10639"/>
<dbReference type="GO" id="GO:0009401">
    <property type="term" value="P:phosphoenolpyruvate-dependent sugar phosphotransferase system"/>
    <property type="evidence" value="ECO:0007669"/>
    <property type="project" value="UniProtKB-KW"/>
</dbReference>
<keyword evidence="6 9" id="KW-0812">Transmembrane</keyword>
<keyword evidence="2" id="KW-0813">Transport</keyword>
<evidence type="ECO:0000256" key="8">
    <source>
        <dbReference type="ARBA" id="ARBA00023136"/>
    </source>
</evidence>
<sequence>MEVSLLQAVLIGLVTYLGAIHTPWLLGATGGWYGIGRPLVAGTLVGLILGDVKTGMIIGATINMVFLGAISPGGAMAADLNFAGFIGTALAMITNSSPQVAVSLAVPIGLIGVFAWNAFSTINVFFVHMVDKYAAEGSLAKMRFAGIFLPQLLGFALRFVPAFLVVYFGAAYGNNLSALIPAWLTTALGTIGSILPAIGMALLLKMMINEFSLWSFFLIGFVMVAVLKISIVPLSVIGISLAFVVLYLRNKNEEIA</sequence>
<evidence type="ECO:0000256" key="1">
    <source>
        <dbReference type="ARBA" id="ARBA00004651"/>
    </source>
</evidence>
<dbReference type="RefSeq" id="WP_091745108.1">
    <property type="nucleotide sequence ID" value="NZ_FODY01000006.1"/>
</dbReference>